<name>A0ABQ3B3G4_9GAMM</name>
<dbReference type="EMBL" id="BMYZ01000002">
    <property type="protein sequence ID" value="GGY77101.1"/>
    <property type="molecule type" value="Genomic_DNA"/>
</dbReference>
<dbReference type="PANTHER" id="PTHR43737:SF1">
    <property type="entry name" value="DUF1501 DOMAIN-CONTAINING PROTEIN"/>
    <property type="match status" value="1"/>
</dbReference>
<sequence>MHNNNVVQAPISSNTITEDLPVKLTSAAYSSAGVASLVALATNSCGGGGSGASSGGGIQTSSTASSVAPQLLYTKAEAARFLLQTQFTATDEEILAVRTSGYDAWLTTQFNSAIDQTGAQWLTASGHATPKKDGNYFNPVFGDWMAWNQLLTGTGQVRKRLSLALSEFFVVSLNPIDGFWPPMLIAGYWDLLNAKVFDNFRNLLEDISLNPAMGFYLNTKGNLKEDAESGRQPDENYAREIMQLFSIGLYELNLDGSLKTNAQGNPIETYVQSDITNLARVFTGYDWDYSKVTQQHGFESYPVPTPEFTSGRMAFDAKKHSNLAVSFLGTNIPANTSGADALRIALDTLFNHANTGPFFAKQMIQRLITSNPSPAYIQRVATVFNNNGANVRGDLKAVWRAILTDTEARTLPSNNTAGKLREPIVRLTQIARTFNVSSTNGKWEIYDLSNADTGLGQAPLRSPSVFNFFRPGYVPPNTALASQGLLAPEFQLHNETSTAGYINMVAYFIKSGYADVKVSLSAIESLATDAKALVEWLNLHLTANQLSAATLDIIQQALEANPVTASSSSNAKNDRLYAAILLVAACPEYLIQK</sequence>
<dbReference type="PANTHER" id="PTHR43737">
    <property type="entry name" value="BLL7424 PROTEIN"/>
    <property type="match status" value="1"/>
</dbReference>
<evidence type="ECO:0000313" key="1">
    <source>
        <dbReference type="EMBL" id="GGY77101.1"/>
    </source>
</evidence>
<dbReference type="RefSeq" id="WP_189418585.1">
    <property type="nucleotide sequence ID" value="NZ_BMYZ01000002.1"/>
</dbReference>
<comment type="caution">
    <text evidence="1">The sequence shown here is derived from an EMBL/GenBank/DDBJ whole genome shotgun (WGS) entry which is preliminary data.</text>
</comment>
<gene>
    <name evidence="1" type="ORF">GCM10011613_22020</name>
</gene>
<evidence type="ECO:0008006" key="3">
    <source>
        <dbReference type="Google" id="ProtNLM"/>
    </source>
</evidence>
<dbReference type="InterPro" id="IPR014917">
    <property type="entry name" value="DUF1800"/>
</dbReference>
<reference evidence="2" key="1">
    <citation type="journal article" date="2019" name="Int. J. Syst. Evol. Microbiol.">
        <title>The Global Catalogue of Microorganisms (GCM) 10K type strain sequencing project: providing services to taxonomists for standard genome sequencing and annotation.</title>
        <authorList>
            <consortium name="The Broad Institute Genomics Platform"/>
            <consortium name="The Broad Institute Genome Sequencing Center for Infectious Disease"/>
            <person name="Wu L."/>
            <person name="Ma J."/>
        </authorList>
    </citation>
    <scope>NUCLEOTIDE SEQUENCE [LARGE SCALE GENOMIC DNA]</scope>
    <source>
        <strain evidence="2">KCTC 32239</strain>
    </source>
</reference>
<accession>A0ABQ3B3G4</accession>
<keyword evidence="2" id="KW-1185">Reference proteome</keyword>
<dbReference type="Pfam" id="PF08811">
    <property type="entry name" value="DUF1800"/>
    <property type="match status" value="1"/>
</dbReference>
<protein>
    <recommendedName>
        <fullName evidence="3">DUF1800 domain-containing protein</fullName>
    </recommendedName>
</protein>
<evidence type="ECO:0000313" key="2">
    <source>
        <dbReference type="Proteomes" id="UP000619761"/>
    </source>
</evidence>
<organism evidence="1 2">
    <name type="scientific">Cellvibrio zantedeschiae</name>
    <dbReference type="NCBI Taxonomy" id="1237077"/>
    <lineage>
        <taxon>Bacteria</taxon>
        <taxon>Pseudomonadati</taxon>
        <taxon>Pseudomonadota</taxon>
        <taxon>Gammaproteobacteria</taxon>
        <taxon>Cellvibrionales</taxon>
        <taxon>Cellvibrionaceae</taxon>
        <taxon>Cellvibrio</taxon>
    </lineage>
</organism>
<dbReference type="Proteomes" id="UP000619761">
    <property type="component" value="Unassembled WGS sequence"/>
</dbReference>
<proteinExistence type="predicted"/>